<keyword evidence="3" id="KW-1185">Reference proteome</keyword>
<dbReference type="EMBL" id="PQIB02000012">
    <property type="protein sequence ID" value="RLM80512.1"/>
    <property type="molecule type" value="Genomic_DNA"/>
</dbReference>
<evidence type="ECO:0000313" key="2">
    <source>
        <dbReference type="EMBL" id="RLM80512.1"/>
    </source>
</evidence>
<name>A0A3L6QL35_PANMI</name>
<accession>A0A3L6QL35</accession>
<feature type="region of interest" description="Disordered" evidence="1">
    <location>
        <begin position="80"/>
        <end position="102"/>
    </location>
</feature>
<evidence type="ECO:0000313" key="3">
    <source>
        <dbReference type="Proteomes" id="UP000275267"/>
    </source>
</evidence>
<evidence type="ECO:0000256" key="1">
    <source>
        <dbReference type="SAM" id="MobiDB-lite"/>
    </source>
</evidence>
<sequence>MGGGPAQVRDSDSKWKSWRKSLFWYEIPELRDIPDYDVLRYPWEEEWKGKYKDGEEGRARDKEEEGALFFKVTDTTCSDLSDEQRKRGRWEEHPTMVSSRTTSAAASSSGLEGVADAQQQSLCTSAEVLNVRMEMHECYEKGASYRRLFESKANRDELFFHNDYDEPYMIYVIRCQRELRVLSYAHVFPELHDTATKFGETKDHVLAKAIVLARKLFQKMLPLQIDIAVQDCMELMKSEEATKRRYDLYYFAVSEIVLNKMEFESVLKSIRDGDSGLPYGLTEFASHTDLWDGHIADIVDYLVKYFESQRQCGMHKEWVCEKVDLEVARIVCETVDALVPSPCHLYAQFLRKRGGLHKSMAY</sequence>
<proteinExistence type="predicted"/>
<dbReference type="Proteomes" id="UP000275267">
    <property type="component" value="Unassembled WGS sequence"/>
</dbReference>
<comment type="caution">
    <text evidence="2">The sequence shown here is derived from an EMBL/GenBank/DDBJ whole genome shotgun (WGS) entry which is preliminary data.</text>
</comment>
<dbReference type="AlphaFoldDB" id="A0A3L6QL35"/>
<feature type="compositionally biased region" description="Basic and acidic residues" evidence="1">
    <location>
        <begin position="82"/>
        <end position="94"/>
    </location>
</feature>
<organism evidence="2 3">
    <name type="scientific">Panicum miliaceum</name>
    <name type="common">Proso millet</name>
    <name type="synonym">Broomcorn millet</name>
    <dbReference type="NCBI Taxonomy" id="4540"/>
    <lineage>
        <taxon>Eukaryota</taxon>
        <taxon>Viridiplantae</taxon>
        <taxon>Streptophyta</taxon>
        <taxon>Embryophyta</taxon>
        <taxon>Tracheophyta</taxon>
        <taxon>Spermatophyta</taxon>
        <taxon>Magnoliopsida</taxon>
        <taxon>Liliopsida</taxon>
        <taxon>Poales</taxon>
        <taxon>Poaceae</taxon>
        <taxon>PACMAD clade</taxon>
        <taxon>Panicoideae</taxon>
        <taxon>Panicodae</taxon>
        <taxon>Paniceae</taxon>
        <taxon>Panicinae</taxon>
        <taxon>Panicum</taxon>
        <taxon>Panicum sect. Panicum</taxon>
    </lineage>
</organism>
<gene>
    <name evidence="2" type="ORF">C2845_PM12G17210</name>
</gene>
<dbReference type="OrthoDB" id="626749at2759"/>
<reference evidence="3" key="1">
    <citation type="journal article" date="2019" name="Nat. Commun.">
        <title>The genome of broomcorn millet.</title>
        <authorList>
            <person name="Zou C."/>
            <person name="Miki D."/>
            <person name="Li D."/>
            <person name="Tang Q."/>
            <person name="Xiao L."/>
            <person name="Rajput S."/>
            <person name="Deng P."/>
            <person name="Jia W."/>
            <person name="Huang R."/>
            <person name="Zhang M."/>
            <person name="Sun Y."/>
            <person name="Hu J."/>
            <person name="Fu X."/>
            <person name="Schnable P.S."/>
            <person name="Li F."/>
            <person name="Zhang H."/>
            <person name="Feng B."/>
            <person name="Zhu X."/>
            <person name="Liu R."/>
            <person name="Schnable J.C."/>
            <person name="Zhu J.-K."/>
            <person name="Zhang H."/>
        </authorList>
    </citation>
    <scope>NUCLEOTIDE SEQUENCE [LARGE SCALE GENOMIC DNA]</scope>
</reference>
<protein>
    <submittedName>
        <fullName evidence="2">Uncharacterized protein</fullName>
    </submittedName>
</protein>